<keyword evidence="1" id="KW-0805">Transcription regulation</keyword>
<dbReference type="SUPFAM" id="SSF46689">
    <property type="entry name" value="Homeodomain-like"/>
    <property type="match status" value="2"/>
</dbReference>
<evidence type="ECO:0000256" key="3">
    <source>
        <dbReference type="ARBA" id="ARBA00023163"/>
    </source>
</evidence>
<sequence length="243" mass="27578">MKHSEIGLNIRTYDEEGKSHSHDHHQLVLPLVGKLSLSIDAMDGEVAQHRAAIIPSGSGHGYCATEYNRFLVADVPEGLAPALDKLPCFVDLDPALLHYIQFLHAQLQNGTESDFTQHQMLLLLIQLLQERHGSQLKLDRRVLAAKQYLDDHFSQPLSLSDAAAVAHLSIRQLNDLFRRQVGMTPHQYLTELRMKEAWRLLEQSDLSIQRVADAVGYSSLSSFSDRFRVHFGKSPRHFRRISK</sequence>
<reference evidence="5 6" key="1">
    <citation type="submission" date="2017-05" db="EMBL/GenBank/DDBJ databases">
        <authorList>
            <person name="Varghese N."/>
            <person name="Submissions S."/>
        </authorList>
    </citation>
    <scope>NUCLEOTIDE SEQUENCE [LARGE SCALE GENOMIC DNA]</scope>
    <source>
        <strain evidence="5 6">CGMCC 1.7287</strain>
    </source>
</reference>
<dbReference type="InterPro" id="IPR009057">
    <property type="entry name" value="Homeodomain-like_sf"/>
</dbReference>
<dbReference type="PROSITE" id="PS01124">
    <property type="entry name" value="HTH_ARAC_FAMILY_2"/>
    <property type="match status" value="1"/>
</dbReference>
<dbReference type="InterPro" id="IPR050204">
    <property type="entry name" value="AraC_XylS_family_regulators"/>
</dbReference>
<dbReference type="PANTHER" id="PTHR46796:SF10">
    <property type="entry name" value="TRANSCRIPTIONAL ACTIVATOR FEAR"/>
    <property type="match status" value="1"/>
</dbReference>
<dbReference type="InterPro" id="IPR018060">
    <property type="entry name" value="HTH_AraC"/>
</dbReference>
<dbReference type="RefSeq" id="WP_239040438.1">
    <property type="nucleotide sequence ID" value="NZ_BAAAEY010000013.1"/>
</dbReference>
<dbReference type="Gene3D" id="2.60.120.10">
    <property type="entry name" value="Jelly Rolls"/>
    <property type="match status" value="1"/>
</dbReference>
<dbReference type="PANTHER" id="PTHR46796">
    <property type="entry name" value="HTH-TYPE TRANSCRIPTIONAL ACTIVATOR RHAS-RELATED"/>
    <property type="match status" value="1"/>
</dbReference>
<dbReference type="EMBL" id="FXWV01000014">
    <property type="protein sequence ID" value="SMR77554.1"/>
    <property type="molecule type" value="Genomic_DNA"/>
</dbReference>
<evidence type="ECO:0000256" key="1">
    <source>
        <dbReference type="ARBA" id="ARBA00023015"/>
    </source>
</evidence>
<dbReference type="InterPro" id="IPR011051">
    <property type="entry name" value="RmlC_Cupin_sf"/>
</dbReference>
<dbReference type="InterPro" id="IPR020449">
    <property type="entry name" value="Tscrpt_reg_AraC-type_HTH"/>
</dbReference>
<gene>
    <name evidence="5" type="ORF">SAMN04487964_11445</name>
</gene>
<keyword evidence="3" id="KW-0804">Transcription</keyword>
<dbReference type="SMART" id="SM00342">
    <property type="entry name" value="HTH_ARAC"/>
    <property type="match status" value="1"/>
</dbReference>
<comment type="caution">
    <text evidence="5">The sequence shown here is derived from an EMBL/GenBank/DDBJ whole genome shotgun (WGS) entry which is preliminary data.</text>
</comment>
<accession>A0ABY1S3A6</accession>
<dbReference type="SUPFAM" id="SSF51182">
    <property type="entry name" value="RmlC-like cupins"/>
    <property type="match status" value="1"/>
</dbReference>
<evidence type="ECO:0000313" key="5">
    <source>
        <dbReference type="EMBL" id="SMR77554.1"/>
    </source>
</evidence>
<dbReference type="Proteomes" id="UP001159257">
    <property type="component" value="Unassembled WGS sequence"/>
</dbReference>
<dbReference type="Gene3D" id="1.10.10.60">
    <property type="entry name" value="Homeodomain-like"/>
    <property type="match status" value="2"/>
</dbReference>
<feature type="domain" description="HTH araC/xylS-type" evidence="4">
    <location>
        <begin position="143"/>
        <end position="241"/>
    </location>
</feature>
<protein>
    <submittedName>
        <fullName evidence="5">Helix-turn-helix domain-containing protein</fullName>
    </submittedName>
</protein>
<organism evidence="5 6">
    <name type="scientific">Marinobacterium sediminicola</name>
    <dbReference type="NCBI Taxonomy" id="518898"/>
    <lineage>
        <taxon>Bacteria</taxon>
        <taxon>Pseudomonadati</taxon>
        <taxon>Pseudomonadota</taxon>
        <taxon>Gammaproteobacteria</taxon>
        <taxon>Oceanospirillales</taxon>
        <taxon>Oceanospirillaceae</taxon>
        <taxon>Marinobacterium</taxon>
    </lineage>
</organism>
<evidence type="ECO:0000256" key="2">
    <source>
        <dbReference type="ARBA" id="ARBA00023125"/>
    </source>
</evidence>
<name>A0ABY1S3A6_9GAMM</name>
<keyword evidence="2" id="KW-0238">DNA-binding</keyword>
<dbReference type="InterPro" id="IPR014710">
    <property type="entry name" value="RmlC-like_jellyroll"/>
</dbReference>
<evidence type="ECO:0000259" key="4">
    <source>
        <dbReference type="PROSITE" id="PS01124"/>
    </source>
</evidence>
<keyword evidence="6" id="KW-1185">Reference proteome</keyword>
<evidence type="ECO:0000313" key="6">
    <source>
        <dbReference type="Proteomes" id="UP001159257"/>
    </source>
</evidence>
<dbReference type="Pfam" id="PF12833">
    <property type="entry name" value="HTH_18"/>
    <property type="match status" value="1"/>
</dbReference>
<proteinExistence type="predicted"/>
<dbReference type="PRINTS" id="PR00032">
    <property type="entry name" value="HTHARAC"/>
</dbReference>